<dbReference type="AlphaFoldDB" id="A0AAV9I2K4"/>
<evidence type="ECO:0000313" key="2">
    <source>
        <dbReference type="EMBL" id="KAK4522466.1"/>
    </source>
</evidence>
<keyword evidence="3" id="KW-1185">Reference proteome</keyword>
<reference evidence="2 3" key="1">
    <citation type="submission" date="2022-07" db="EMBL/GenBank/DDBJ databases">
        <title>Genome-wide signatures of adaptation to extreme environments.</title>
        <authorList>
            <person name="Cho C.H."/>
            <person name="Yoon H.S."/>
        </authorList>
    </citation>
    <scope>NUCLEOTIDE SEQUENCE [LARGE SCALE GENOMIC DNA]</scope>
    <source>
        <strain evidence="2 3">108.79 E11</strain>
    </source>
</reference>
<name>A0AAV9I2K4_9RHOD</name>
<organism evidence="2 3">
    <name type="scientific">Galdieria yellowstonensis</name>
    <dbReference type="NCBI Taxonomy" id="3028027"/>
    <lineage>
        <taxon>Eukaryota</taxon>
        <taxon>Rhodophyta</taxon>
        <taxon>Bangiophyceae</taxon>
        <taxon>Galdieriales</taxon>
        <taxon>Galdieriaceae</taxon>
        <taxon>Galdieria</taxon>
    </lineage>
</organism>
<gene>
    <name evidence="2" type="ORF">GAYE_HTGSCF31FUTG100G0354</name>
</gene>
<proteinExistence type="predicted"/>
<accession>A0AAV9I2K4</accession>
<dbReference type="EMBL" id="JANCYU010000005">
    <property type="protein sequence ID" value="KAK4522466.1"/>
    <property type="molecule type" value="Genomic_DNA"/>
</dbReference>
<feature type="region of interest" description="Disordered" evidence="1">
    <location>
        <begin position="90"/>
        <end position="158"/>
    </location>
</feature>
<feature type="compositionally biased region" description="Basic and acidic residues" evidence="1">
    <location>
        <begin position="192"/>
        <end position="211"/>
    </location>
</feature>
<feature type="region of interest" description="Disordered" evidence="1">
    <location>
        <begin position="179"/>
        <end position="215"/>
    </location>
</feature>
<feature type="compositionally biased region" description="Polar residues" evidence="1">
    <location>
        <begin position="123"/>
        <end position="139"/>
    </location>
</feature>
<dbReference type="SUPFAM" id="SSF144000">
    <property type="entry name" value="Oxysterol-binding protein-like"/>
    <property type="match status" value="1"/>
</dbReference>
<feature type="region of interest" description="Disordered" evidence="1">
    <location>
        <begin position="1"/>
        <end position="49"/>
    </location>
</feature>
<dbReference type="InterPro" id="IPR037239">
    <property type="entry name" value="OSBP_sf"/>
</dbReference>
<protein>
    <submittedName>
        <fullName evidence="2">Uncharacterized protein</fullName>
    </submittedName>
</protein>
<evidence type="ECO:0000256" key="1">
    <source>
        <dbReference type="SAM" id="MobiDB-lite"/>
    </source>
</evidence>
<sequence>MTSTKRDTFIPPADSSMSPRVRNQEISSNSTEQRENSEGEKSSPRRSYSGKFLQHVNEVANAAIAPIKSAFEFLTNTAVSGLIVTTSWRENGNKEPSKTNPQSFVRRSTGAIHKDKKLDTLLSPRSTSEQAHPISASNLEESDEEDDNMSYYTCADTPGLDGKTAARPSFAADSEIFEETSEVWNEPGEQPSTEHDTKNSKPKETIPERQSTELNKNALRNEALLRKKRFHRYVSFSAAHEDFVEEAVIKKPLAEAASQPGFEMASVSTLRKQALQNDHESTTWRRFVYPSSLQNVLGHYQDRRLASYPNDAEPVTPDGYRVKDEFLDETGPQNMSFFKIVREVFKDVRKGGDLTSISVPASLLEPVSACEKVTRIMQRGELLQEIDSLKRNFQKSHIIPF</sequence>
<evidence type="ECO:0000313" key="3">
    <source>
        <dbReference type="Proteomes" id="UP001300502"/>
    </source>
</evidence>
<dbReference type="Proteomes" id="UP001300502">
    <property type="component" value="Unassembled WGS sequence"/>
</dbReference>
<comment type="caution">
    <text evidence="2">The sequence shown here is derived from an EMBL/GenBank/DDBJ whole genome shotgun (WGS) entry which is preliminary data.</text>
</comment>
<feature type="compositionally biased region" description="Basic and acidic residues" evidence="1">
    <location>
        <begin position="32"/>
        <end position="43"/>
    </location>
</feature>